<evidence type="ECO:0000313" key="1">
    <source>
        <dbReference type="EMBL" id="CAK00211.1"/>
    </source>
</evidence>
<dbReference type="EMBL" id="AM260522">
    <property type="protein sequence ID" value="CAK00211.1"/>
    <property type="molecule type" value="Genomic_DNA"/>
</dbReference>
<organism evidence="1 2">
    <name type="scientific">Helicobacter acinonychis (strain Sheeba)</name>
    <dbReference type="NCBI Taxonomy" id="382638"/>
    <lineage>
        <taxon>Bacteria</taxon>
        <taxon>Pseudomonadati</taxon>
        <taxon>Campylobacterota</taxon>
        <taxon>Epsilonproteobacteria</taxon>
        <taxon>Campylobacterales</taxon>
        <taxon>Helicobacteraceae</taxon>
        <taxon>Helicobacter</taxon>
    </lineage>
</organism>
<dbReference type="STRING" id="382638.Hac_1488"/>
<accession>Q17VW5</accession>
<evidence type="ECO:0000313" key="2">
    <source>
        <dbReference type="Proteomes" id="UP000000775"/>
    </source>
</evidence>
<gene>
    <name evidence="1" type="ordered locus">Hac_1488</name>
</gene>
<proteinExistence type="predicted"/>
<dbReference type="HOGENOM" id="CLU_3310709_0_0_7"/>
<reference evidence="1 2" key="1">
    <citation type="journal article" date="2006" name="PLoS Genet.">
        <title>Who ate whom? Adaptive Helicobacter genomic changes that accompanied a host jump from early humans to large felines.</title>
        <authorList>
            <person name="Eppinger M."/>
            <person name="Baar C."/>
            <person name="Linz B."/>
            <person name="Raddatz G."/>
            <person name="Lanz C."/>
            <person name="Keller H."/>
            <person name="Morelli G."/>
            <person name="Gressmann H."/>
            <person name="Achtman M."/>
            <person name="Schuster S.C."/>
        </authorList>
    </citation>
    <scope>NUCLEOTIDE SEQUENCE [LARGE SCALE GENOMIC DNA]</scope>
    <source>
        <strain evidence="1 2">Sheeba</strain>
    </source>
</reference>
<keyword evidence="2" id="KW-1185">Reference proteome</keyword>
<sequence>MLSSSAFKSDAIRDRGSRIVFFHKMFLKVMFCKECVKAK</sequence>
<dbReference type="KEGG" id="hac:Hac_1488"/>
<name>Q17VW5_HELAH</name>
<dbReference type="AlphaFoldDB" id="Q17VW5"/>
<dbReference type="Proteomes" id="UP000000775">
    <property type="component" value="Chromosome"/>
</dbReference>
<protein>
    <submittedName>
        <fullName evidence="1">Uncharacterized protein</fullName>
    </submittedName>
</protein>